<evidence type="ECO:0000313" key="2">
    <source>
        <dbReference type="EMBL" id="MBD3922958.1"/>
    </source>
</evidence>
<evidence type="ECO:0000259" key="1">
    <source>
        <dbReference type="PROSITE" id="PS51186"/>
    </source>
</evidence>
<dbReference type="Proteomes" id="UP000609346">
    <property type="component" value="Unassembled WGS sequence"/>
</dbReference>
<name>A0ABR8N471_9BACL</name>
<proteinExistence type="predicted"/>
<evidence type="ECO:0000313" key="3">
    <source>
        <dbReference type="Proteomes" id="UP000609346"/>
    </source>
</evidence>
<dbReference type="PANTHER" id="PTHR43610:SF1">
    <property type="entry name" value="N-ACETYLTRANSFERASE DOMAIN-CONTAINING PROTEIN"/>
    <property type="match status" value="1"/>
</dbReference>
<sequence length="202" mass="23746">MNFDFYRKQIVLENDLVRLVPFNKELAAGLRPIINDFEITRYSGNHITNEDDFNNYIDRVNEVRMTGQGYPFLVIDKQSGQIAGTTRLGNIRFDSKRLEIGWTWYSKPFRGSGINKACKYELLKFAFETMHFNRVQFSVDRENVRSQRAVLKLGATQEGIFRCNYMNASGECRDDIYYSIIRTEWEEIKRTNFVDCHGVTNY</sequence>
<keyword evidence="3" id="KW-1185">Reference proteome</keyword>
<feature type="domain" description="N-acetyltransferase" evidence="1">
    <location>
        <begin position="17"/>
        <end position="183"/>
    </location>
</feature>
<dbReference type="EMBL" id="JACXZA010000014">
    <property type="protein sequence ID" value="MBD3922958.1"/>
    <property type="molecule type" value="Genomic_DNA"/>
</dbReference>
<organism evidence="2 3">
    <name type="scientific">Paenibacillus terricola</name>
    <dbReference type="NCBI Taxonomy" id="2763503"/>
    <lineage>
        <taxon>Bacteria</taxon>
        <taxon>Bacillati</taxon>
        <taxon>Bacillota</taxon>
        <taxon>Bacilli</taxon>
        <taxon>Bacillales</taxon>
        <taxon>Paenibacillaceae</taxon>
        <taxon>Paenibacillus</taxon>
    </lineage>
</organism>
<dbReference type="Pfam" id="PF13302">
    <property type="entry name" value="Acetyltransf_3"/>
    <property type="match status" value="1"/>
</dbReference>
<dbReference type="SUPFAM" id="SSF55729">
    <property type="entry name" value="Acyl-CoA N-acyltransferases (Nat)"/>
    <property type="match status" value="1"/>
</dbReference>
<dbReference type="InterPro" id="IPR016181">
    <property type="entry name" value="Acyl_CoA_acyltransferase"/>
</dbReference>
<comment type="caution">
    <text evidence="2">The sequence shown here is derived from an EMBL/GenBank/DDBJ whole genome shotgun (WGS) entry which is preliminary data.</text>
</comment>
<protein>
    <submittedName>
        <fullName evidence="2">GNAT family N-acetyltransferase</fullName>
    </submittedName>
</protein>
<accession>A0ABR8N471</accession>
<dbReference type="PROSITE" id="PS51186">
    <property type="entry name" value="GNAT"/>
    <property type="match status" value="1"/>
</dbReference>
<dbReference type="PANTHER" id="PTHR43610">
    <property type="entry name" value="BLL6696 PROTEIN"/>
    <property type="match status" value="1"/>
</dbReference>
<reference evidence="2 3" key="1">
    <citation type="submission" date="2020-09" db="EMBL/GenBank/DDBJ databases">
        <title>Paenibacillus sp. strain PR3 16S rRNA gene Genome sequencing and assembly.</title>
        <authorList>
            <person name="Kim J."/>
        </authorList>
    </citation>
    <scope>NUCLEOTIDE SEQUENCE [LARGE SCALE GENOMIC DNA]</scope>
    <source>
        <strain evidence="2 3">PR3</strain>
    </source>
</reference>
<dbReference type="Gene3D" id="3.40.630.30">
    <property type="match status" value="1"/>
</dbReference>
<dbReference type="InterPro" id="IPR000182">
    <property type="entry name" value="GNAT_dom"/>
</dbReference>
<gene>
    <name evidence="2" type="ORF">H8B09_29895</name>
</gene>